<keyword evidence="2" id="KW-1185">Reference proteome</keyword>
<evidence type="ECO:0000313" key="1">
    <source>
        <dbReference type="EMBL" id="KAJ7992944.1"/>
    </source>
</evidence>
<organism evidence="1 2">
    <name type="scientific">Dallia pectoralis</name>
    <name type="common">Alaska blackfish</name>
    <dbReference type="NCBI Taxonomy" id="75939"/>
    <lineage>
        <taxon>Eukaryota</taxon>
        <taxon>Metazoa</taxon>
        <taxon>Chordata</taxon>
        <taxon>Craniata</taxon>
        <taxon>Vertebrata</taxon>
        <taxon>Euteleostomi</taxon>
        <taxon>Actinopterygii</taxon>
        <taxon>Neopterygii</taxon>
        <taxon>Teleostei</taxon>
        <taxon>Protacanthopterygii</taxon>
        <taxon>Esociformes</taxon>
        <taxon>Umbridae</taxon>
        <taxon>Dallia</taxon>
    </lineage>
</organism>
<comment type="caution">
    <text evidence="1">The sequence shown here is derived from an EMBL/GenBank/DDBJ whole genome shotgun (WGS) entry which is preliminary data.</text>
</comment>
<reference evidence="1" key="1">
    <citation type="submission" date="2021-05" db="EMBL/GenBank/DDBJ databases">
        <authorList>
            <person name="Pan Q."/>
            <person name="Jouanno E."/>
            <person name="Zahm M."/>
            <person name="Klopp C."/>
            <person name="Cabau C."/>
            <person name="Louis A."/>
            <person name="Berthelot C."/>
            <person name="Parey E."/>
            <person name="Roest Crollius H."/>
            <person name="Montfort J."/>
            <person name="Robinson-Rechavi M."/>
            <person name="Bouchez O."/>
            <person name="Lampietro C."/>
            <person name="Lopez Roques C."/>
            <person name="Donnadieu C."/>
            <person name="Postlethwait J."/>
            <person name="Bobe J."/>
            <person name="Dillon D."/>
            <person name="Chandos A."/>
            <person name="von Hippel F."/>
            <person name="Guiguen Y."/>
        </authorList>
    </citation>
    <scope>NUCLEOTIDE SEQUENCE</scope>
    <source>
        <strain evidence="1">YG-Jan2019</strain>
    </source>
</reference>
<protein>
    <submittedName>
        <fullName evidence="1">Uncharacterized protein</fullName>
    </submittedName>
</protein>
<dbReference type="Proteomes" id="UP001157502">
    <property type="component" value="Chromosome 24"/>
</dbReference>
<evidence type="ECO:0000313" key="2">
    <source>
        <dbReference type="Proteomes" id="UP001157502"/>
    </source>
</evidence>
<accession>A0ACC2FNF8</accession>
<proteinExistence type="predicted"/>
<name>A0ACC2FNF8_DALPE</name>
<sequence>MILNKRTMSKRHCQPPHPQESYSRCSTAVQLLLIMSTTCCCYYYYSISMYISACRSSPWVCGGENSSRTQIRYTHVTSHAGSAVSADLSATTGVNLPSRWRRAARVPWNASMHRLLME</sequence>
<dbReference type="EMBL" id="CM055751">
    <property type="protein sequence ID" value="KAJ7992944.1"/>
    <property type="molecule type" value="Genomic_DNA"/>
</dbReference>
<gene>
    <name evidence="1" type="ORF">DPEC_G00267330</name>
</gene>